<reference evidence="2" key="1">
    <citation type="submission" date="2021-06" db="EMBL/GenBank/DDBJ databases">
        <title>50 bacteria genomes isolated from Dapeng, Shenzhen, China.</title>
        <authorList>
            <person name="Zheng W."/>
            <person name="Yu S."/>
            <person name="Huang Y."/>
        </authorList>
    </citation>
    <scope>NUCLEOTIDE SEQUENCE</scope>
    <source>
        <strain evidence="2">DP4N28-2</strain>
    </source>
</reference>
<dbReference type="Proteomes" id="UP000824927">
    <property type="component" value="Unassembled WGS sequence"/>
</dbReference>
<dbReference type="InterPro" id="IPR010093">
    <property type="entry name" value="SinI_DNA-bd"/>
</dbReference>
<organism evidence="2 3">
    <name type="scientific">Qipengyuania aquimaris</name>
    <dbReference type="NCBI Taxonomy" id="255984"/>
    <lineage>
        <taxon>Bacteria</taxon>
        <taxon>Pseudomonadati</taxon>
        <taxon>Pseudomonadota</taxon>
        <taxon>Alphaproteobacteria</taxon>
        <taxon>Sphingomonadales</taxon>
        <taxon>Erythrobacteraceae</taxon>
        <taxon>Qipengyuania</taxon>
    </lineage>
</organism>
<sequence length="61" mass="6986">MKALISIREFSEEFGVSRSTVYRLHKRGEIEFVHIGRAVRIPKVAVENWIEGLKAKSSNTN</sequence>
<comment type="caution">
    <text evidence="2">The sequence shown here is derived from an EMBL/GenBank/DDBJ whole genome shotgun (WGS) entry which is preliminary data.</text>
</comment>
<dbReference type="EMBL" id="JAHVKP010000001">
    <property type="protein sequence ID" value="MBY6218777.1"/>
    <property type="molecule type" value="Genomic_DNA"/>
</dbReference>
<dbReference type="AlphaFoldDB" id="A0A9Q3S2F8"/>
<dbReference type="SUPFAM" id="SSF46955">
    <property type="entry name" value="Putative DNA-binding domain"/>
    <property type="match status" value="1"/>
</dbReference>
<protein>
    <submittedName>
        <fullName evidence="2">Helix-turn-helix domain-containing protein</fullName>
    </submittedName>
</protein>
<gene>
    <name evidence="2" type="ORF">KUV31_10550</name>
</gene>
<dbReference type="InterPro" id="IPR041657">
    <property type="entry name" value="HTH_17"/>
</dbReference>
<name>A0A9Q3S2F8_9SPHN</name>
<accession>A0A9Q3S2F8</accession>
<feature type="domain" description="Helix-turn-helix" evidence="1">
    <location>
        <begin position="5"/>
        <end position="52"/>
    </location>
</feature>
<dbReference type="NCBIfam" id="TIGR01764">
    <property type="entry name" value="excise"/>
    <property type="match status" value="1"/>
</dbReference>
<dbReference type="InterPro" id="IPR009061">
    <property type="entry name" value="DNA-bd_dom_put_sf"/>
</dbReference>
<dbReference type="GO" id="GO:0003677">
    <property type="term" value="F:DNA binding"/>
    <property type="evidence" value="ECO:0007669"/>
    <property type="project" value="InterPro"/>
</dbReference>
<dbReference type="Pfam" id="PF12728">
    <property type="entry name" value="HTH_17"/>
    <property type="match status" value="1"/>
</dbReference>
<evidence type="ECO:0000313" key="3">
    <source>
        <dbReference type="Proteomes" id="UP000824927"/>
    </source>
</evidence>
<evidence type="ECO:0000259" key="1">
    <source>
        <dbReference type="Pfam" id="PF12728"/>
    </source>
</evidence>
<proteinExistence type="predicted"/>
<evidence type="ECO:0000313" key="2">
    <source>
        <dbReference type="EMBL" id="MBY6218777.1"/>
    </source>
</evidence>